<evidence type="ECO:0000313" key="2">
    <source>
        <dbReference type="Proteomes" id="UP001157114"/>
    </source>
</evidence>
<proteinExistence type="predicted"/>
<comment type="caution">
    <text evidence="1">The sequence shown here is derived from an EMBL/GenBank/DDBJ whole genome shotgun (WGS) entry which is preliminary data.</text>
</comment>
<accession>A0ABQ6G3X1</accession>
<evidence type="ECO:0000313" key="1">
    <source>
        <dbReference type="EMBL" id="GLX65671.1"/>
    </source>
</evidence>
<sequence>MDHIAEFVNSHGGPYKGTQPISDGMVWLLRISGNGKYVSRIGQVDKKKTSDVYVEAVEATEDKGKRTDFTRYLKAESL</sequence>
<keyword evidence="2" id="KW-1185">Reference proteome</keyword>
<name>A0ABQ6G3X1_9BACL</name>
<gene>
    <name evidence="1" type="ORF">MU1_00150</name>
</gene>
<reference evidence="1 2" key="1">
    <citation type="submission" date="2023-03" db="EMBL/GenBank/DDBJ databases">
        <title>Draft genome sequence of the bacteria which degrade cell wall of Tricholomamatutake.</title>
        <authorList>
            <person name="Konishi Y."/>
            <person name="Fukuta Y."/>
            <person name="Shirasaka N."/>
        </authorList>
    </citation>
    <scope>NUCLEOTIDE SEQUENCE [LARGE SCALE GENOMIC DNA]</scope>
    <source>
        <strain evidence="2">mu1</strain>
    </source>
</reference>
<protein>
    <submittedName>
        <fullName evidence="1">Uncharacterized protein</fullName>
    </submittedName>
</protein>
<dbReference type="EMBL" id="BSSQ01000001">
    <property type="protein sequence ID" value="GLX65671.1"/>
    <property type="molecule type" value="Genomic_DNA"/>
</dbReference>
<organism evidence="1 2">
    <name type="scientific">Paenibacillus glycanilyticus</name>
    <dbReference type="NCBI Taxonomy" id="126569"/>
    <lineage>
        <taxon>Bacteria</taxon>
        <taxon>Bacillati</taxon>
        <taxon>Bacillota</taxon>
        <taxon>Bacilli</taxon>
        <taxon>Bacillales</taxon>
        <taxon>Paenibacillaceae</taxon>
        <taxon>Paenibacillus</taxon>
    </lineage>
</organism>
<dbReference type="Proteomes" id="UP001157114">
    <property type="component" value="Unassembled WGS sequence"/>
</dbReference>